<evidence type="ECO:0000313" key="1">
    <source>
        <dbReference type="EMBL" id="KZT58883.1"/>
    </source>
</evidence>
<dbReference type="Proteomes" id="UP000076842">
    <property type="component" value="Unassembled WGS sequence"/>
</dbReference>
<dbReference type="InParanoid" id="A0A165H5C5"/>
<protein>
    <submittedName>
        <fullName evidence="1">Uncharacterized protein</fullName>
    </submittedName>
</protein>
<gene>
    <name evidence="1" type="ORF">CALCODRAFT_222886</name>
</gene>
<sequence>MYPPLHLRPSASRIRISEGFPVHTFGAHLRTRLSQYDPFSAWLSSSVTDSERRALKRRALKRPNLSSDLDRLRNSGQLSGTAPEDHTRAGILWLRRIMVCHFCFRKHIHYVILYMELGTTVLPALRATTQRVRTAMDTRAASPFSVGTYKAMNIKPQGFEEP</sequence>
<proteinExistence type="predicted"/>
<keyword evidence="2" id="KW-1185">Reference proteome</keyword>
<name>A0A165H5C5_9BASI</name>
<accession>A0A165H5C5</accession>
<reference evidence="1 2" key="1">
    <citation type="journal article" date="2016" name="Mol. Biol. Evol.">
        <title>Comparative Genomics of Early-Diverging Mushroom-Forming Fungi Provides Insights into the Origins of Lignocellulose Decay Capabilities.</title>
        <authorList>
            <person name="Nagy L.G."/>
            <person name="Riley R."/>
            <person name="Tritt A."/>
            <person name="Adam C."/>
            <person name="Daum C."/>
            <person name="Floudas D."/>
            <person name="Sun H."/>
            <person name="Yadav J.S."/>
            <person name="Pangilinan J."/>
            <person name="Larsson K.H."/>
            <person name="Matsuura K."/>
            <person name="Barry K."/>
            <person name="Labutti K."/>
            <person name="Kuo R."/>
            <person name="Ohm R.A."/>
            <person name="Bhattacharya S.S."/>
            <person name="Shirouzu T."/>
            <person name="Yoshinaga Y."/>
            <person name="Martin F.M."/>
            <person name="Grigoriev I.V."/>
            <person name="Hibbett D.S."/>
        </authorList>
    </citation>
    <scope>NUCLEOTIDE SEQUENCE [LARGE SCALE GENOMIC DNA]</scope>
    <source>
        <strain evidence="1 2">HHB12733</strain>
    </source>
</reference>
<dbReference type="EMBL" id="KV423946">
    <property type="protein sequence ID" value="KZT58883.1"/>
    <property type="molecule type" value="Genomic_DNA"/>
</dbReference>
<evidence type="ECO:0000313" key="2">
    <source>
        <dbReference type="Proteomes" id="UP000076842"/>
    </source>
</evidence>
<dbReference type="AlphaFoldDB" id="A0A165H5C5"/>
<organism evidence="1 2">
    <name type="scientific">Calocera cornea HHB12733</name>
    <dbReference type="NCBI Taxonomy" id="1353952"/>
    <lineage>
        <taxon>Eukaryota</taxon>
        <taxon>Fungi</taxon>
        <taxon>Dikarya</taxon>
        <taxon>Basidiomycota</taxon>
        <taxon>Agaricomycotina</taxon>
        <taxon>Dacrymycetes</taxon>
        <taxon>Dacrymycetales</taxon>
        <taxon>Dacrymycetaceae</taxon>
        <taxon>Calocera</taxon>
    </lineage>
</organism>